<name>A0A1Q9EX35_SYMMI</name>
<evidence type="ECO:0000313" key="2">
    <source>
        <dbReference type="EMBL" id="OLQ12018.1"/>
    </source>
</evidence>
<protein>
    <submittedName>
        <fullName evidence="2">Uncharacterized protein</fullName>
    </submittedName>
</protein>
<evidence type="ECO:0000256" key="1">
    <source>
        <dbReference type="SAM" id="MobiDB-lite"/>
    </source>
</evidence>
<dbReference type="GO" id="GO:0051276">
    <property type="term" value="P:chromosome organization"/>
    <property type="evidence" value="ECO:0007669"/>
    <property type="project" value="InterPro"/>
</dbReference>
<dbReference type="Proteomes" id="UP000186817">
    <property type="component" value="Unassembled WGS sequence"/>
</dbReference>
<dbReference type="GO" id="GO:0003677">
    <property type="term" value="F:DNA binding"/>
    <property type="evidence" value="ECO:0007669"/>
    <property type="project" value="InterPro"/>
</dbReference>
<proteinExistence type="predicted"/>
<feature type="region of interest" description="Disordered" evidence="1">
    <location>
        <begin position="167"/>
        <end position="236"/>
    </location>
</feature>
<dbReference type="OrthoDB" id="10415189at2759"/>
<feature type="compositionally biased region" description="Acidic residues" evidence="1">
    <location>
        <begin position="175"/>
        <end position="218"/>
    </location>
</feature>
<sequence>MTSISNVQSSILASLGSWRGWSAGGAARWTPEAPSSSLLTNKAIMECEQAEPFARTAVVGDRPVPVFGRPDVLDKPVENLSAGQVEVVARFISHSDGRVYLRLKADAGWVSTRSVEDLAECALSAVEEEASFEPEKFRTWPLKSPARDCLPALEEAEVKEVVVKASEEAAAASEEAAEESDLDDGAASLPDDEPGGDEEPEEEEGEEGMEDVLDEEEPQPQGEAATSPSKGGVKRTTTRKFRILSGRCSILSKPGAAQLRIPGQRSLQKGETFLADGVFWAPAEQRAYLRMTRGLGWICERSKTDLWRLAVARLTTRKAPVSKKMAKAVAFRGGDTGGVIRLKQQDLVKNRRGKIVSRRASEASKKKSNEGFRAWTAAVKRARDELGVSGFAVVKKGTPLYDKAQEIYKASSAPKQ</sequence>
<dbReference type="Pfam" id="PF19060">
    <property type="entry name" value="DVNP"/>
    <property type="match status" value="1"/>
</dbReference>
<dbReference type="OMA" id="GWICERS"/>
<dbReference type="EMBL" id="LSRX01000050">
    <property type="protein sequence ID" value="OLQ12018.1"/>
    <property type="molecule type" value="Genomic_DNA"/>
</dbReference>
<evidence type="ECO:0000313" key="3">
    <source>
        <dbReference type="Proteomes" id="UP000186817"/>
    </source>
</evidence>
<reference evidence="2 3" key="1">
    <citation type="submission" date="2016-02" db="EMBL/GenBank/DDBJ databases">
        <title>Genome analysis of coral dinoflagellate symbionts highlights evolutionary adaptations to a symbiotic lifestyle.</title>
        <authorList>
            <person name="Aranda M."/>
            <person name="Li Y."/>
            <person name="Liew Y.J."/>
            <person name="Baumgarten S."/>
            <person name="Simakov O."/>
            <person name="Wilson M."/>
            <person name="Piel J."/>
            <person name="Ashoor H."/>
            <person name="Bougouffa S."/>
            <person name="Bajic V.B."/>
            <person name="Ryu T."/>
            <person name="Ravasi T."/>
            <person name="Bayer T."/>
            <person name="Micklem G."/>
            <person name="Kim H."/>
            <person name="Bhak J."/>
            <person name="Lajeunesse T.C."/>
            <person name="Voolstra C.R."/>
        </authorList>
    </citation>
    <scope>NUCLEOTIDE SEQUENCE [LARGE SCALE GENOMIC DNA]</scope>
    <source>
        <strain evidence="2 3">CCMP2467</strain>
    </source>
</reference>
<accession>A0A1Q9EX35</accession>
<dbReference type="InterPro" id="IPR043928">
    <property type="entry name" value="DNVP"/>
</dbReference>
<keyword evidence="3" id="KW-1185">Reference proteome</keyword>
<comment type="caution">
    <text evidence="2">The sequence shown here is derived from an EMBL/GenBank/DDBJ whole genome shotgun (WGS) entry which is preliminary data.</text>
</comment>
<organism evidence="2 3">
    <name type="scientific">Symbiodinium microadriaticum</name>
    <name type="common">Dinoflagellate</name>
    <name type="synonym">Zooxanthella microadriatica</name>
    <dbReference type="NCBI Taxonomy" id="2951"/>
    <lineage>
        <taxon>Eukaryota</taxon>
        <taxon>Sar</taxon>
        <taxon>Alveolata</taxon>
        <taxon>Dinophyceae</taxon>
        <taxon>Suessiales</taxon>
        <taxon>Symbiodiniaceae</taxon>
        <taxon>Symbiodinium</taxon>
    </lineage>
</organism>
<gene>
    <name evidence="2" type="ORF">AK812_SmicGene4120</name>
</gene>
<dbReference type="AlphaFoldDB" id="A0A1Q9EX35"/>